<dbReference type="Pfam" id="PF01061">
    <property type="entry name" value="ABC2_membrane"/>
    <property type="match status" value="1"/>
</dbReference>
<keyword evidence="4 6" id="KW-1133">Transmembrane helix</keyword>
<keyword evidence="5 6" id="KW-0472">Membrane</keyword>
<dbReference type="AlphaFoldDB" id="A0A0N4TNH0"/>
<evidence type="ECO:0000256" key="1">
    <source>
        <dbReference type="ARBA" id="ARBA00004141"/>
    </source>
</evidence>
<dbReference type="PANTHER" id="PTHR48041">
    <property type="entry name" value="ABC TRANSPORTER G FAMILY MEMBER 28"/>
    <property type="match status" value="1"/>
</dbReference>
<dbReference type="InterPro" id="IPR027417">
    <property type="entry name" value="P-loop_NTPase"/>
</dbReference>
<dbReference type="SUPFAM" id="SSF52540">
    <property type="entry name" value="P-loop containing nucleoside triphosphate hydrolases"/>
    <property type="match status" value="1"/>
</dbReference>
<feature type="domain" description="ABC-2 type transporter transmembrane" evidence="7">
    <location>
        <begin position="394"/>
        <end position="599"/>
    </location>
</feature>
<dbReference type="STRING" id="6280.A0A0N4TNH0"/>
<reference evidence="8 9" key="2">
    <citation type="submission" date="2018-11" db="EMBL/GenBank/DDBJ databases">
        <authorList>
            <consortium name="Pathogen Informatics"/>
        </authorList>
    </citation>
    <scope>NUCLEOTIDE SEQUENCE [LARGE SCALE GENOMIC DNA]</scope>
</reference>
<evidence type="ECO:0000256" key="3">
    <source>
        <dbReference type="ARBA" id="ARBA00022692"/>
    </source>
</evidence>
<dbReference type="Proteomes" id="UP000278627">
    <property type="component" value="Unassembled WGS sequence"/>
</dbReference>
<proteinExistence type="predicted"/>
<reference evidence="10" key="1">
    <citation type="submission" date="2017-02" db="UniProtKB">
        <authorList>
            <consortium name="WormBaseParasite"/>
        </authorList>
    </citation>
    <scope>IDENTIFICATION</scope>
</reference>
<evidence type="ECO:0000259" key="7">
    <source>
        <dbReference type="Pfam" id="PF01061"/>
    </source>
</evidence>
<evidence type="ECO:0000256" key="6">
    <source>
        <dbReference type="SAM" id="Phobius"/>
    </source>
</evidence>
<comment type="subcellular location">
    <subcellularLocation>
        <location evidence="1">Membrane</location>
        <topology evidence="1">Multi-pass membrane protein</topology>
    </subcellularLocation>
</comment>
<name>A0A0N4TNH0_BRUPA</name>
<evidence type="ECO:0000256" key="2">
    <source>
        <dbReference type="ARBA" id="ARBA00022448"/>
    </source>
</evidence>
<feature type="transmembrane region" description="Helical" evidence="6">
    <location>
        <begin position="443"/>
        <end position="462"/>
    </location>
</feature>
<sequence length="687" mass="79504">MKSNQEELDKEVKNDNATDLKFISNATNSLSQIHYASSEVISNNNELCAERTLNSFTLCKRYYERYSSNLNMLPNAPHSFNYLRYAKANELRKNERNTPKISVKNLCVTSDKGTFVKNCLSWTTSMSHHLKDISFTLTGGDTLAILYAKESEMRILLEIMSNNISTKYLINGIIENNGHKMNINEFGDRVAYVNAQNVYPWLTVAQTLYLQSLFVTSDRNTFNNVNMMEQLIQTLALSSIRNFLCNELTIAERQRLKIALQILKDAVPLITKYILVLLITKYILLLLITKYILVLLIASGKVIYFGLSSQMLAYFEQIGFPCPSFKNPCDYYVDLVTHDYLTTESSLESINRIKRLTEIWKERIIDECEAQLITTDQQLSPKIHPVNCYRVAFLIYRRFFEIFLNRSWIYFKEPIYAFLISLFVGFIFFQIPNDRYASINARFGFIISMLAICLLPNLFIHIERVFDERLYLLDDVRNKLYDPTFYIIIKITYDLPIGIICNILYALPAYILSGLPLDGTFYWPSVFLFTLILCVHAILWRYVTWIIAYSCCKRISAIIAIVMLSGFLIHPNSFPALIKLLYYYNPTKLAGALLAENEFLRRTALTDWVTLLISLKFLQMPIYTASHCSKIHGSQALYFSGLSLATFTSSVEQLQQAIHIYAIWFIAIFVILLFVVRFNHKRCSKLC</sequence>
<dbReference type="GO" id="GO:0140359">
    <property type="term" value="F:ABC-type transporter activity"/>
    <property type="evidence" value="ECO:0007669"/>
    <property type="project" value="InterPro"/>
</dbReference>
<dbReference type="InterPro" id="IPR013525">
    <property type="entry name" value="ABC2_TM"/>
</dbReference>
<dbReference type="EMBL" id="UZAD01013172">
    <property type="protein sequence ID" value="VDN91186.1"/>
    <property type="molecule type" value="Genomic_DNA"/>
</dbReference>
<evidence type="ECO:0000313" key="8">
    <source>
        <dbReference type="EMBL" id="VDN91186.1"/>
    </source>
</evidence>
<keyword evidence="2" id="KW-0813">Transport</keyword>
<keyword evidence="3 6" id="KW-0812">Transmembrane</keyword>
<dbReference type="GO" id="GO:0005886">
    <property type="term" value="C:plasma membrane"/>
    <property type="evidence" value="ECO:0007669"/>
    <property type="project" value="TreeGrafter"/>
</dbReference>
<dbReference type="InterPro" id="IPR050352">
    <property type="entry name" value="ABCG_transporters"/>
</dbReference>
<dbReference type="WBParaSite" id="BPAG_0001003801-mRNA-1">
    <property type="protein sequence ID" value="BPAG_0001003801-mRNA-1"/>
    <property type="gene ID" value="BPAG_0001003801"/>
</dbReference>
<dbReference type="Gene3D" id="3.40.50.300">
    <property type="entry name" value="P-loop containing nucleotide triphosphate hydrolases"/>
    <property type="match status" value="1"/>
</dbReference>
<feature type="transmembrane region" description="Helical" evidence="6">
    <location>
        <begin position="658"/>
        <end position="676"/>
    </location>
</feature>
<evidence type="ECO:0000256" key="5">
    <source>
        <dbReference type="ARBA" id="ARBA00023136"/>
    </source>
</evidence>
<feature type="transmembrane region" description="Helical" evidence="6">
    <location>
        <begin position="273"/>
        <end position="298"/>
    </location>
</feature>
<dbReference type="PANTHER" id="PTHR48041:SF89">
    <property type="entry name" value="FI03229P"/>
    <property type="match status" value="1"/>
</dbReference>
<accession>A0A0N4TNH0</accession>
<evidence type="ECO:0000256" key="4">
    <source>
        <dbReference type="ARBA" id="ARBA00022989"/>
    </source>
</evidence>
<organism evidence="10">
    <name type="scientific">Brugia pahangi</name>
    <name type="common">Filarial nematode worm</name>
    <dbReference type="NCBI Taxonomy" id="6280"/>
    <lineage>
        <taxon>Eukaryota</taxon>
        <taxon>Metazoa</taxon>
        <taxon>Ecdysozoa</taxon>
        <taxon>Nematoda</taxon>
        <taxon>Chromadorea</taxon>
        <taxon>Rhabditida</taxon>
        <taxon>Spirurina</taxon>
        <taxon>Spiruromorpha</taxon>
        <taxon>Filarioidea</taxon>
        <taxon>Onchocercidae</taxon>
        <taxon>Brugia</taxon>
    </lineage>
</organism>
<protein>
    <submittedName>
        <fullName evidence="10">ABC2_membrane domain-containing protein</fullName>
    </submittedName>
</protein>
<keyword evidence="9" id="KW-1185">Reference proteome</keyword>
<feature type="transmembrane region" description="Helical" evidence="6">
    <location>
        <begin position="495"/>
        <end position="515"/>
    </location>
</feature>
<evidence type="ECO:0000313" key="10">
    <source>
        <dbReference type="WBParaSite" id="BPAG_0001003801-mRNA-1"/>
    </source>
</evidence>
<evidence type="ECO:0000313" key="9">
    <source>
        <dbReference type="Proteomes" id="UP000278627"/>
    </source>
</evidence>
<feature type="transmembrane region" description="Helical" evidence="6">
    <location>
        <begin position="415"/>
        <end position="431"/>
    </location>
</feature>
<feature type="transmembrane region" description="Helical" evidence="6">
    <location>
        <begin position="521"/>
        <end position="543"/>
    </location>
</feature>
<feature type="transmembrane region" description="Helical" evidence="6">
    <location>
        <begin position="555"/>
        <end position="578"/>
    </location>
</feature>
<gene>
    <name evidence="8" type="ORF">BPAG_LOCUS10000</name>
</gene>